<evidence type="ECO:0000256" key="6">
    <source>
        <dbReference type="RuleBase" id="RU361277"/>
    </source>
</evidence>
<evidence type="ECO:0000256" key="4">
    <source>
        <dbReference type="ARBA" id="ARBA00022833"/>
    </source>
</evidence>
<sequence>MYATAAVMPGKGSPFQLREVVLDEPRPDEVVVRVVASGICHTDLIVRDQWYPPEPPVVLGHEGAGIVEQVGSDVISVRPGDRVAMSFNFCRTCRNCLRGRPSYCTDFFPRNFGGRRADGSATVRLGDGSPINANFFGQSSFSTYALAPEHAVVPLPRDLPLELAAPLGCGVQTGAGAVLNSLAPSPGSSIVVFGAGGVGLSAIMAADVAHCGPIVAVDLVPERLALAAELGATHGLHGAADGLVEQIMEITGGGADFTVETTASPAVLRTAVDVLNFGGTCGVIGAAPMGTEVSLDMSALLFDKSVRGIVEGGSVPRLFIPQLIDLYGRGRFPFDRLIRTYPFEEINRAAEDSEKGVTVKPVVLM</sequence>
<comment type="caution">
    <text evidence="8">The sequence shown here is derived from an EMBL/GenBank/DDBJ whole genome shotgun (WGS) entry which is preliminary data.</text>
</comment>
<comment type="cofactor">
    <cofactor evidence="1 6">
        <name>Zn(2+)</name>
        <dbReference type="ChEBI" id="CHEBI:29105"/>
    </cofactor>
</comment>
<dbReference type="PANTHER" id="PTHR43350">
    <property type="entry name" value="NAD-DEPENDENT ALCOHOL DEHYDROGENASE"/>
    <property type="match status" value="1"/>
</dbReference>
<name>A0ABP8U1Q8_9ACTN</name>
<dbReference type="InterPro" id="IPR002328">
    <property type="entry name" value="ADH_Zn_CS"/>
</dbReference>
<reference evidence="9" key="1">
    <citation type="journal article" date="2019" name="Int. J. Syst. Evol. Microbiol.">
        <title>The Global Catalogue of Microorganisms (GCM) 10K type strain sequencing project: providing services to taxonomists for standard genome sequencing and annotation.</title>
        <authorList>
            <consortium name="The Broad Institute Genomics Platform"/>
            <consortium name="The Broad Institute Genome Sequencing Center for Infectious Disease"/>
            <person name="Wu L."/>
            <person name="Ma J."/>
        </authorList>
    </citation>
    <scope>NUCLEOTIDE SEQUENCE [LARGE SCALE GENOMIC DNA]</scope>
    <source>
        <strain evidence="9">JCM 17939</strain>
    </source>
</reference>
<proteinExistence type="inferred from homology"/>
<dbReference type="RefSeq" id="WP_345428114.1">
    <property type="nucleotide sequence ID" value="NZ_BAABHK010000001.1"/>
</dbReference>
<evidence type="ECO:0000313" key="8">
    <source>
        <dbReference type="EMBL" id="GAA4619711.1"/>
    </source>
</evidence>
<keyword evidence="4 6" id="KW-0862">Zinc</keyword>
<organism evidence="8 9">
    <name type="scientific">Actinoallomurus vinaceus</name>
    <dbReference type="NCBI Taxonomy" id="1080074"/>
    <lineage>
        <taxon>Bacteria</taxon>
        <taxon>Bacillati</taxon>
        <taxon>Actinomycetota</taxon>
        <taxon>Actinomycetes</taxon>
        <taxon>Streptosporangiales</taxon>
        <taxon>Thermomonosporaceae</taxon>
        <taxon>Actinoallomurus</taxon>
    </lineage>
</organism>
<dbReference type="Pfam" id="PF08240">
    <property type="entry name" value="ADH_N"/>
    <property type="match status" value="1"/>
</dbReference>
<dbReference type="Proteomes" id="UP001501442">
    <property type="component" value="Unassembled WGS sequence"/>
</dbReference>
<comment type="similarity">
    <text evidence="2 6">Belongs to the zinc-containing alcohol dehydrogenase family.</text>
</comment>
<dbReference type="InterPro" id="IPR013149">
    <property type="entry name" value="ADH-like_C"/>
</dbReference>
<dbReference type="PANTHER" id="PTHR43350:SF2">
    <property type="entry name" value="GROES-LIKE ZINC-BINDING ALCOHOL DEHYDROGENASE FAMILY PROTEIN"/>
    <property type="match status" value="1"/>
</dbReference>
<protein>
    <submittedName>
        <fullName evidence="8">NAD(P)-dependent alcohol dehydrogenase</fullName>
    </submittedName>
</protein>
<dbReference type="Gene3D" id="3.90.180.10">
    <property type="entry name" value="Medium-chain alcohol dehydrogenases, catalytic domain"/>
    <property type="match status" value="1"/>
</dbReference>
<dbReference type="SMART" id="SM00829">
    <property type="entry name" value="PKS_ER"/>
    <property type="match status" value="1"/>
</dbReference>
<keyword evidence="3 6" id="KW-0479">Metal-binding</keyword>
<keyword evidence="5" id="KW-0560">Oxidoreductase</keyword>
<evidence type="ECO:0000313" key="9">
    <source>
        <dbReference type="Proteomes" id="UP001501442"/>
    </source>
</evidence>
<dbReference type="InterPro" id="IPR020843">
    <property type="entry name" value="ER"/>
</dbReference>
<evidence type="ECO:0000256" key="1">
    <source>
        <dbReference type="ARBA" id="ARBA00001947"/>
    </source>
</evidence>
<dbReference type="Gene3D" id="3.40.50.720">
    <property type="entry name" value="NAD(P)-binding Rossmann-like Domain"/>
    <property type="match status" value="1"/>
</dbReference>
<dbReference type="Pfam" id="PF00107">
    <property type="entry name" value="ADH_zinc_N"/>
    <property type="match status" value="1"/>
</dbReference>
<accession>A0ABP8U1Q8</accession>
<keyword evidence="9" id="KW-1185">Reference proteome</keyword>
<evidence type="ECO:0000256" key="5">
    <source>
        <dbReference type="ARBA" id="ARBA00023002"/>
    </source>
</evidence>
<dbReference type="SUPFAM" id="SSF50129">
    <property type="entry name" value="GroES-like"/>
    <property type="match status" value="1"/>
</dbReference>
<dbReference type="PROSITE" id="PS00059">
    <property type="entry name" value="ADH_ZINC"/>
    <property type="match status" value="1"/>
</dbReference>
<dbReference type="CDD" id="cd08278">
    <property type="entry name" value="benzyl_alcohol_DH"/>
    <property type="match status" value="1"/>
</dbReference>
<evidence type="ECO:0000256" key="3">
    <source>
        <dbReference type="ARBA" id="ARBA00022723"/>
    </source>
</evidence>
<gene>
    <name evidence="8" type="ORF">GCM10023196_000800</name>
</gene>
<dbReference type="InterPro" id="IPR013154">
    <property type="entry name" value="ADH-like_N"/>
</dbReference>
<evidence type="ECO:0000259" key="7">
    <source>
        <dbReference type="SMART" id="SM00829"/>
    </source>
</evidence>
<dbReference type="EMBL" id="BAABHK010000001">
    <property type="protein sequence ID" value="GAA4619711.1"/>
    <property type="molecule type" value="Genomic_DNA"/>
</dbReference>
<dbReference type="InterPro" id="IPR011032">
    <property type="entry name" value="GroES-like_sf"/>
</dbReference>
<dbReference type="SUPFAM" id="SSF51735">
    <property type="entry name" value="NAD(P)-binding Rossmann-fold domains"/>
    <property type="match status" value="1"/>
</dbReference>
<dbReference type="InterPro" id="IPR036291">
    <property type="entry name" value="NAD(P)-bd_dom_sf"/>
</dbReference>
<evidence type="ECO:0000256" key="2">
    <source>
        <dbReference type="ARBA" id="ARBA00008072"/>
    </source>
</evidence>
<feature type="domain" description="Enoyl reductase (ER)" evidence="7">
    <location>
        <begin position="12"/>
        <end position="364"/>
    </location>
</feature>